<evidence type="ECO:0000256" key="4">
    <source>
        <dbReference type="ARBA" id="ARBA00022989"/>
    </source>
</evidence>
<dbReference type="WormBase" id="SRAE_1000221300">
    <property type="protein sequence ID" value="SRP12188"/>
    <property type="gene ID" value="WBGene00258827"/>
</dbReference>
<dbReference type="WBParaSite" id="SRAE_1000221300.1">
    <property type="protein sequence ID" value="SRAE_1000221300.1"/>
    <property type="gene ID" value="WBGene00258827"/>
</dbReference>
<dbReference type="STRING" id="34506.A0A090L2M1"/>
<evidence type="ECO:0000313" key="11">
    <source>
        <dbReference type="WormBase" id="SRAE_1000221300"/>
    </source>
</evidence>
<keyword evidence="5 6" id="KW-0472">Membrane</keyword>
<name>A0A090L2M1_STRRB</name>
<dbReference type="Pfam" id="PF14778">
    <property type="entry name" value="ODR4-like"/>
    <property type="match status" value="1"/>
</dbReference>
<gene>
    <name evidence="7 9 10 11" type="ORF">SRAE_1000221300</name>
</gene>
<dbReference type="PANTHER" id="PTHR33966:SF1">
    <property type="entry name" value="PROTEIN ODR-4 HOMOLOG"/>
    <property type="match status" value="1"/>
</dbReference>
<dbReference type="PANTHER" id="PTHR33966">
    <property type="entry name" value="PROTEIN ODR-4 HOMOLOG"/>
    <property type="match status" value="1"/>
</dbReference>
<proteinExistence type="inferred from homology"/>
<evidence type="ECO:0000313" key="9">
    <source>
        <dbReference type="WBParaSite" id="SRAE_1000221300.1"/>
    </source>
</evidence>
<sequence>MILNEKILNKATTINTSDDTYILFIGLVSKTNTHYAVNVAKIREPDNESNEKMDSHWISEFAYQLNLRLPGGFAILGFGLVTKKVTSENDNLLVKAVQRYYKKLPSFEKTFINSDFITVVFENEKILGKIVSGSNGSKMNDQVKFEKISLHTVNSSLNFTWDFYSPGGDTFFEKCSKGFESLTECLLNSNLFIKNDEIGNSSEEIRCDEKINMLMDYCSNNKNIIVNDTFLHHITLNIDMELRCSVRHLDTFESALSCLKLTLLRSLYARIELYSLSIELVTSVPENNIQLHQMPKIVTMSNEYDEYLIDYAEGDDDIDETVNEVKLLIGDYALDKTLVDSTKERFCETEEINIITNFMDKNLKTNTIKNNFLIYLSIIIVFLAILIIPILKYVM</sequence>
<evidence type="ECO:0000256" key="5">
    <source>
        <dbReference type="ARBA" id="ARBA00023136"/>
    </source>
</evidence>
<evidence type="ECO:0000313" key="7">
    <source>
        <dbReference type="EMBL" id="CEF63957.1"/>
    </source>
</evidence>
<reference evidence="9" key="2">
    <citation type="submission" date="2020-12" db="UniProtKB">
        <authorList>
            <consortium name="WormBaseParasite"/>
        </authorList>
    </citation>
    <scope>IDENTIFICATION</scope>
</reference>
<keyword evidence="4 6" id="KW-1133">Transmembrane helix</keyword>
<accession>A0A090L2M1</accession>
<dbReference type="EMBL" id="LN609528">
    <property type="protein sequence ID" value="CEF63957.1"/>
    <property type="molecule type" value="Genomic_DNA"/>
</dbReference>
<dbReference type="GO" id="GO:0016020">
    <property type="term" value="C:membrane"/>
    <property type="evidence" value="ECO:0007669"/>
    <property type="project" value="UniProtKB-SubCell"/>
</dbReference>
<dbReference type="GeneID" id="36376322"/>
<dbReference type="RefSeq" id="XP_024503158.1">
    <property type="nucleotide sequence ID" value="XM_024649264.1"/>
</dbReference>
<keyword evidence="3 6" id="KW-0812">Transmembrane</keyword>
<dbReference type="Proteomes" id="UP000035682">
    <property type="component" value="Unplaced"/>
</dbReference>
<organism evidence="7">
    <name type="scientific">Strongyloides ratti</name>
    <name type="common">Parasitic roundworm</name>
    <dbReference type="NCBI Taxonomy" id="34506"/>
    <lineage>
        <taxon>Eukaryota</taxon>
        <taxon>Metazoa</taxon>
        <taxon>Ecdysozoa</taxon>
        <taxon>Nematoda</taxon>
        <taxon>Chromadorea</taxon>
        <taxon>Rhabditida</taxon>
        <taxon>Tylenchina</taxon>
        <taxon>Panagrolaimomorpha</taxon>
        <taxon>Strongyloidoidea</taxon>
        <taxon>Strongyloididae</taxon>
        <taxon>Strongyloides</taxon>
    </lineage>
</organism>
<dbReference type="GO" id="GO:0008104">
    <property type="term" value="P:intracellular protein localization"/>
    <property type="evidence" value="ECO:0007669"/>
    <property type="project" value="TreeGrafter"/>
</dbReference>
<dbReference type="WBParaSite" id="SRAE_1000221300.2">
    <property type="protein sequence ID" value="SRAE_1000221300.2"/>
    <property type="gene ID" value="WBGene00258827"/>
</dbReference>
<dbReference type="CTD" id="36376322"/>
<evidence type="ECO:0000313" key="8">
    <source>
        <dbReference type="Proteomes" id="UP000035682"/>
    </source>
</evidence>
<evidence type="ECO:0000256" key="6">
    <source>
        <dbReference type="SAM" id="Phobius"/>
    </source>
</evidence>
<evidence type="ECO:0000256" key="3">
    <source>
        <dbReference type="ARBA" id="ARBA00022692"/>
    </source>
</evidence>
<keyword evidence="8" id="KW-1185">Reference proteome</keyword>
<feature type="transmembrane region" description="Helical" evidence="6">
    <location>
        <begin position="372"/>
        <end position="394"/>
    </location>
</feature>
<evidence type="ECO:0000313" key="10">
    <source>
        <dbReference type="WBParaSite" id="SRAE_1000221300.2"/>
    </source>
</evidence>
<evidence type="ECO:0000256" key="2">
    <source>
        <dbReference type="ARBA" id="ARBA00010131"/>
    </source>
</evidence>
<protein>
    <submittedName>
        <fullName evidence="7 9">Uncharacterized protein</fullName>
    </submittedName>
</protein>
<dbReference type="GO" id="GO:0012505">
    <property type="term" value="C:endomembrane system"/>
    <property type="evidence" value="ECO:0007669"/>
    <property type="project" value="TreeGrafter"/>
</dbReference>
<reference evidence="7 8" key="1">
    <citation type="submission" date="2014-09" db="EMBL/GenBank/DDBJ databases">
        <authorList>
            <person name="Martin A.A."/>
        </authorList>
    </citation>
    <scope>NUCLEOTIDE SEQUENCE</scope>
    <source>
        <strain evidence="8 10">ED321</strain>
        <strain evidence="7">ED321 Heterogonic</strain>
    </source>
</reference>
<evidence type="ECO:0000256" key="1">
    <source>
        <dbReference type="ARBA" id="ARBA00004370"/>
    </source>
</evidence>
<comment type="subcellular location">
    <subcellularLocation>
        <location evidence="1">Membrane</location>
    </subcellularLocation>
</comment>
<comment type="similarity">
    <text evidence="2">Belongs to the ODR-4 family.</text>
</comment>
<dbReference type="InterPro" id="IPR029454">
    <property type="entry name" value="ODR-4-like"/>
</dbReference>
<dbReference type="AlphaFoldDB" id="A0A090L2M1"/>